<evidence type="ECO:0000313" key="1">
    <source>
        <dbReference type="EMBL" id="CAH1056320.1"/>
    </source>
</evidence>
<gene>
    <name evidence="1" type="ORF">PAECIP111894_02473</name>
</gene>
<keyword evidence="2" id="KW-1185">Reference proteome</keyword>
<sequence length="45" mass="5365">MGNPLAITIFKAQKGYSRNGWSLGRWVLLWEQGFLELLYCWQCMR</sequence>
<proteinExistence type="predicted"/>
<dbReference type="EMBL" id="CAKMAB010000011">
    <property type="protein sequence ID" value="CAH1056320.1"/>
    <property type="molecule type" value="Genomic_DNA"/>
</dbReference>
<reference evidence="1" key="1">
    <citation type="submission" date="2021-12" db="EMBL/GenBank/DDBJ databases">
        <authorList>
            <person name="Criscuolo A."/>
        </authorList>
    </citation>
    <scope>NUCLEOTIDE SEQUENCE</scope>
    <source>
        <strain evidence="1">CIP111894</strain>
    </source>
</reference>
<accession>A0ABN8FE19</accession>
<evidence type="ECO:0000313" key="2">
    <source>
        <dbReference type="Proteomes" id="UP000838749"/>
    </source>
</evidence>
<organism evidence="1 2">
    <name type="scientific">Paenibacillus pseudetheri</name>
    <dbReference type="NCBI Taxonomy" id="2897682"/>
    <lineage>
        <taxon>Bacteria</taxon>
        <taxon>Bacillati</taxon>
        <taxon>Bacillota</taxon>
        <taxon>Bacilli</taxon>
        <taxon>Bacillales</taxon>
        <taxon>Paenibacillaceae</taxon>
        <taxon>Paenibacillus</taxon>
    </lineage>
</organism>
<dbReference type="Proteomes" id="UP000838749">
    <property type="component" value="Unassembled WGS sequence"/>
</dbReference>
<comment type="caution">
    <text evidence="1">The sequence shown here is derived from an EMBL/GenBank/DDBJ whole genome shotgun (WGS) entry which is preliminary data.</text>
</comment>
<name>A0ABN8FE19_9BACL</name>
<protein>
    <submittedName>
        <fullName evidence="1">Uncharacterized protein</fullName>
    </submittedName>
</protein>